<reference evidence="1" key="2">
    <citation type="submission" date="2020-08" db="EMBL/GenBank/DDBJ databases">
        <title>Draft Genome Sequence of Cumin Blight Pathogen Alternaria burnsii.</title>
        <authorList>
            <person name="Feng Z."/>
        </authorList>
    </citation>
    <scope>NUCLEOTIDE SEQUENCE</scope>
    <source>
        <strain evidence="1">CBS107.38</strain>
    </source>
</reference>
<reference evidence="1" key="1">
    <citation type="submission" date="2020-01" db="EMBL/GenBank/DDBJ databases">
        <authorList>
            <person name="Feng Z.H.Z."/>
        </authorList>
    </citation>
    <scope>NUCLEOTIDE SEQUENCE</scope>
    <source>
        <strain evidence="1">CBS107.38</strain>
    </source>
</reference>
<protein>
    <submittedName>
        <fullName evidence="1">Uncharacterized protein</fullName>
    </submittedName>
</protein>
<keyword evidence="2" id="KW-1185">Reference proteome</keyword>
<dbReference type="Proteomes" id="UP000596902">
    <property type="component" value="Unassembled WGS sequence"/>
</dbReference>
<comment type="caution">
    <text evidence="1">The sequence shown here is derived from an EMBL/GenBank/DDBJ whole genome shotgun (WGS) entry which is preliminary data.</text>
</comment>
<evidence type="ECO:0000313" key="2">
    <source>
        <dbReference type="Proteomes" id="UP000596902"/>
    </source>
</evidence>
<sequence>MRRTSDTHHLQLSRSTTISLASKNVTFETTNVPSSSVYLTYHQPKVLRMQLLSEDLNTATVWRRLQHAILTLGDRLVVGVKHIESCTDKLTSISELESCKSHDLAADMDTSWPSLGDVNPE</sequence>
<name>A0A8H7B5T1_9PLEO</name>
<proteinExistence type="predicted"/>
<accession>A0A8H7B5T1</accession>
<dbReference type="AlphaFoldDB" id="A0A8H7B5T1"/>
<evidence type="ECO:0000313" key="1">
    <source>
        <dbReference type="EMBL" id="KAF7673316.1"/>
    </source>
</evidence>
<gene>
    <name evidence="1" type="ORF">GT037_008639</name>
</gene>
<organism evidence="1 2">
    <name type="scientific">Alternaria burnsii</name>
    <dbReference type="NCBI Taxonomy" id="1187904"/>
    <lineage>
        <taxon>Eukaryota</taxon>
        <taxon>Fungi</taxon>
        <taxon>Dikarya</taxon>
        <taxon>Ascomycota</taxon>
        <taxon>Pezizomycotina</taxon>
        <taxon>Dothideomycetes</taxon>
        <taxon>Pleosporomycetidae</taxon>
        <taxon>Pleosporales</taxon>
        <taxon>Pleosporineae</taxon>
        <taxon>Pleosporaceae</taxon>
        <taxon>Alternaria</taxon>
        <taxon>Alternaria sect. Alternaria</taxon>
    </lineage>
</organism>
<dbReference type="RefSeq" id="XP_038783651.1">
    <property type="nucleotide sequence ID" value="XM_038933686.1"/>
</dbReference>
<dbReference type="EMBL" id="JAAABM010000013">
    <property type="protein sequence ID" value="KAF7673316.1"/>
    <property type="molecule type" value="Genomic_DNA"/>
</dbReference>
<dbReference type="GeneID" id="62206864"/>